<evidence type="ECO:0000259" key="13">
    <source>
        <dbReference type="Pfam" id="PF22613"/>
    </source>
</evidence>
<dbReference type="SUPFAM" id="SSF52518">
    <property type="entry name" value="Thiamin diphosphate-binding fold (THDP-binding)"/>
    <property type="match status" value="2"/>
</dbReference>
<name>A0A8H8WPP0_9HYPH</name>
<evidence type="ECO:0000256" key="3">
    <source>
        <dbReference type="ARBA" id="ARBA00012281"/>
    </source>
</evidence>
<feature type="domain" description="Transketolase N-terminal" evidence="11">
    <location>
        <begin position="134"/>
        <end position="291"/>
    </location>
</feature>
<feature type="binding site" evidence="10">
    <location>
        <position position="228"/>
    </location>
    <ligand>
        <name>Mg(2+)</name>
        <dbReference type="ChEBI" id="CHEBI:18420"/>
    </ligand>
</feature>
<feature type="domain" description="Pyruvate dehydrogenase E1 component middle" evidence="12">
    <location>
        <begin position="471"/>
        <end position="696"/>
    </location>
</feature>
<accession>A0A8H8WPP0</accession>
<gene>
    <name evidence="14" type="primary">pdhA_1</name>
    <name evidence="14" type="ORF">mvi_05000</name>
</gene>
<evidence type="ECO:0000256" key="1">
    <source>
        <dbReference type="ARBA" id="ARBA00001964"/>
    </source>
</evidence>
<dbReference type="RefSeq" id="WP_207181271.1">
    <property type="nucleotide sequence ID" value="NZ_AP024145.1"/>
</dbReference>
<keyword evidence="10" id="KW-0460">Magnesium</keyword>
<comment type="cofactor">
    <cofactor evidence="10">
        <name>Mg(2+)</name>
        <dbReference type="ChEBI" id="CHEBI:18420"/>
    </cofactor>
</comment>
<keyword evidence="6 9" id="KW-0786">Thiamine pyrophosphate</keyword>
<evidence type="ECO:0000256" key="5">
    <source>
        <dbReference type="ARBA" id="ARBA00023002"/>
    </source>
</evidence>
<dbReference type="InterPro" id="IPR009014">
    <property type="entry name" value="Transketo_C/PFOR_II"/>
</dbReference>
<dbReference type="Gene3D" id="3.40.50.970">
    <property type="match status" value="2"/>
</dbReference>
<evidence type="ECO:0000256" key="10">
    <source>
        <dbReference type="PIRSR" id="PIRSR000156-1"/>
    </source>
</evidence>
<reference evidence="14" key="1">
    <citation type="submission" date="2020-11" db="EMBL/GenBank/DDBJ databases">
        <title>Complete genome sequence of a novel pathogenic Methylobacterium strain isolated from rice in Vietnam.</title>
        <authorList>
            <person name="Lai K."/>
            <person name="Okazaki S."/>
            <person name="Higashi K."/>
            <person name="Mori H."/>
            <person name="Toyoda A."/>
            <person name="Kurokawa K."/>
        </authorList>
    </citation>
    <scope>NUCLEOTIDE SEQUENCE</scope>
    <source>
        <strain evidence="14">VL1</strain>
    </source>
</reference>
<dbReference type="PIRSF" id="PIRSF000156">
    <property type="entry name" value="Pyruvate_dh_E1"/>
    <property type="match status" value="1"/>
</dbReference>
<dbReference type="GO" id="GO:0004739">
    <property type="term" value="F:pyruvate dehydrogenase (acetyl-transferring) activity"/>
    <property type="evidence" value="ECO:0007669"/>
    <property type="project" value="UniProtKB-EC"/>
</dbReference>
<dbReference type="PANTHER" id="PTHR43825">
    <property type="entry name" value="PYRUVATE DEHYDROGENASE E1 COMPONENT"/>
    <property type="match status" value="1"/>
</dbReference>
<feature type="binding site" evidence="10">
    <location>
        <position position="260"/>
    </location>
    <ligand>
        <name>Mg(2+)</name>
        <dbReference type="ChEBI" id="CHEBI:18420"/>
    </ligand>
</feature>
<dbReference type="Gene3D" id="3.40.50.920">
    <property type="match status" value="1"/>
</dbReference>
<dbReference type="KEGG" id="mind:mvi_05000"/>
<dbReference type="InterPro" id="IPR055152">
    <property type="entry name" value="Transketolase-like_C_2"/>
</dbReference>
<dbReference type="Proteomes" id="UP000663508">
    <property type="component" value="Chromosome"/>
</dbReference>
<dbReference type="NCBIfam" id="TIGR00759">
    <property type="entry name" value="aceE"/>
    <property type="match status" value="1"/>
</dbReference>
<dbReference type="InterPro" id="IPR051157">
    <property type="entry name" value="PDH/Transketolase"/>
</dbReference>
<dbReference type="EC" id="1.2.4.1" evidence="3 9"/>
<keyword evidence="10" id="KW-0479">Metal-binding</keyword>
<protein>
    <recommendedName>
        <fullName evidence="4 9">Pyruvate dehydrogenase E1 component</fullName>
        <ecNumber evidence="3 9">1.2.4.1</ecNumber>
    </recommendedName>
</protein>
<proteinExistence type="predicted"/>
<evidence type="ECO:0000313" key="14">
    <source>
        <dbReference type="EMBL" id="BCM82039.1"/>
    </source>
</evidence>
<evidence type="ECO:0000256" key="8">
    <source>
        <dbReference type="ARBA" id="ARBA00051231"/>
    </source>
</evidence>
<organism evidence="14 15">
    <name type="scientific">Methylobacterium indicum</name>
    <dbReference type="NCBI Taxonomy" id="1775910"/>
    <lineage>
        <taxon>Bacteria</taxon>
        <taxon>Pseudomonadati</taxon>
        <taxon>Pseudomonadota</taxon>
        <taxon>Alphaproteobacteria</taxon>
        <taxon>Hyphomicrobiales</taxon>
        <taxon>Methylobacteriaceae</taxon>
        <taxon>Methylobacterium</taxon>
    </lineage>
</organism>
<evidence type="ECO:0000259" key="12">
    <source>
        <dbReference type="Pfam" id="PF17831"/>
    </source>
</evidence>
<dbReference type="Pfam" id="PF22613">
    <property type="entry name" value="Transketolase_C_1"/>
    <property type="match status" value="1"/>
</dbReference>
<dbReference type="InterPro" id="IPR029061">
    <property type="entry name" value="THDP-binding"/>
</dbReference>
<dbReference type="InterPro" id="IPR041621">
    <property type="entry name" value="PDH_E1_M"/>
</dbReference>
<dbReference type="PANTHER" id="PTHR43825:SF3">
    <property type="entry name" value="PYRUVATE DEHYDROGENASE E1 COMPONENT"/>
    <property type="match status" value="1"/>
</dbReference>
<keyword evidence="5 9" id="KW-0560">Oxidoreductase</keyword>
<dbReference type="SUPFAM" id="SSF52922">
    <property type="entry name" value="TK C-terminal domain-like"/>
    <property type="match status" value="1"/>
</dbReference>
<feature type="binding site" evidence="10">
    <location>
        <position position="258"/>
    </location>
    <ligand>
        <name>Mg(2+)</name>
        <dbReference type="ChEBI" id="CHEBI:18420"/>
    </ligand>
</feature>
<dbReference type="GO" id="GO:0000287">
    <property type="term" value="F:magnesium ion binding"/>
    <property type="evidence" value="ECO:0007669"/>
    <property type="project" value="UniProtKB-ARBA"/>
</dbReference>
<dbReference type="CDD" id="cd02017">
    <property type="entry name" value="TPP_E1_EcPDC_like"/>
    <property type="match status" value="1"/>
</dbReference>
<evidence type="ECO:0000256" key="9">
    <source>
        <dbReference type="PIRNR" id="PIRNR000156"/>
    </source>
</evidence>
<dbReference type="Pfam" id="PF17831">
    <property type="entry name" value="PDH_E1_M"/>
    <property type="match status" value="1"/>
</dbReference>
<dbReference type="InterPro" id="IPR005474">
    <property type="entry name" value="Transketolase_N"/>
</dbReference>
<dbReference type="FunFam" id="3.40.50.970:FF:000011">
    <property type="entry name" value="Pyruvate dehydrogenase E1 component"/>
    <property type="match status" value="1"/>
</dbReference>
<sequence length="885" mass="99015">MERSRDLDPVETQEWLDSLDGVLEVEGPDRAHFLIEQVIEGARKKGAPVPYSANTAYVNTIPADKQPPHPGDRAIEHRIRSAIRWNAIAIILRNNKDSSELGGHIASFQSAATLYDTGFMHFWHGAEGDRGGDLIYVQGHSSPGIYARAYLEGRLTEEQLLSFRQEVGGKGLSSYPHPWLMPDFWQFPTVSMGLGPLMAIYQARYLRYLHHRGLANTDGRKVWAFMGDGEMDEPESLGAISLASREKLDNLVFVINCNLQRLDGPVRGNGKIVQELEANFRGAGWNVIKVLWGSGWDQLLARDTTGMLARLMEECVDGEYQDFKSKNGAYIREHFFGKYPETAALVKDWSDEDIWRLTRGGHDPSKVFAAYSAAVKHKGQPTLILAKTVKGYGMGEAGEAQNITHQQKKMGEAVLKQFRDRFGIDLNDDQIAEIPFIRFPEGSPEHTYLMERRKALGGPLPARRGKSQSLQIPPLDAFSAQLKETAGREISTTMAFVRVLNTLLRDKNIGNRIVPIVPDESRTFGMEGMFRQFGIFSQVGQLYRPEDANQLMYYREDEKGQMLQEGINEAGAMSSWIAAATSYSHSDAPTIPFYIYYSMFGFQRIGDLAWAAGDMRARGFMIGGTAGRTTLNGEGLQHEDGHSHLISATIPNCVSYDPTFSYEVAVIVQDGLRRMYAEQEDVFYYITVMNENYEHPGMPEGAEAGILKGMYLFREGKAGAANRVQLMGSGTILREVIAGAELLEQDFGVSADIWSCPSFTELRREAMAVERWNMLHPTETQKTSYVETCLSSRQGPVIAATDYMRLFADQIRPYVPGRYKVLGTDGFGRSDYRVRLREFFEVNRYWVVVAALKSLAEEGAVPAAKVAEAIAKYGLNPEKPAPWTV</sequence>
<dbReference type="AlphaFoldDB" id="A0A8H8WPP0"/>
<evidence type="ECO:0000256" key="2">
    <source>
        <dbReference type="ARBA" id="ARBA00003157"/>
    </source>
</evidence>
<dbReference type="InterPro" id="IPR035807">
    <property type="entry name" value="PDC_E1_N"/>
</dbReference>
<comment type="catalytic activity">
    <reaction evidence="8 9">
        <text>N(6)-[(R)-lipoyl]-L-lysyl-[protein] + pyruvate + H(+) = N(6)-[(R)-S(8)-acetyldihydrolipoyl]-L-lysyl-[protein] + CO2</text>
        <dbReference type="Rhea" id="RHEA:19189"/>
        <dbReference type="Rhea" id="RHEA-COMP:10474"/>
        <dbReference type="Rhea" id="RHEA-COMP:10478"/>
        <dbReference type="ChEBI" id="CHEBI:15361"/>
        <dbReference type="ChEBI" id="CHEBI:15378"/>
        <dbReference type="ChEBI" id="CHEBI:16526"/>
        <dbReference type="ChEBI" id="CHEBI:83099"/>
        <dbReference type="ChEBI" id="CHEBI:83111"/>
        <dbReference type="EC" id="1.2.4.1"/>
    </reaction>
</comment>
<comment type="cofactor">
    <cofactor evidence="1 9">
        <name>thiamine diphosphate</name>
        <dbReference type="ChEBI" id="CHEBI:58937"/>
    </cofactor>
</comment>
<comment type="function">
    <text evidence="2 9">Component of the pyruvate dehydrogenase (PDH) complex, that catalyzes the overall conversion of pyruvate to acetyl-CoA and CO(2).</text>
</comment>
<dbReference type="InterPro" id="IPR004660">
    <property type="entry name" value="PDH_E1"/>
</dbReference>
<evidence type="ECO:0000259" key="11">
    <source>
        <dbReference type="Pfam" id="PF00456"/>
    </source>
</evidence>
<evidence type="ECO:0000256" key="4">
    <source>
        <dbReference type="ARBA" id="ARBA00017172"/>
    </source>
</evidence>
<keyword evidence="7 9" id="KW-0670">Pyruvate</keyword>
<evidence type="ECO:0000313" key="15">
    <source>
        <dbReference type="Proteomes" id="UP000663508"/>
    </source>
</evidence>
<feature type="domain" description="Transketolase-like C-terminal" evidence="13">
    <location>
        <begin position="709"/>
        <end position="842"/>
    </location>
</feature>
<evidence type="ECO:0000256" key="6">
    <source>
        <dbReference type="ARBA" id="ARBA00023052"/>
    </source>
</evidence>
<evidence type="ECO:0000256" key="7">
    <source>
        <dbReference type="ARBA" id="ARBA00023317"/>
    </source>
</evidence>
<dbReference type="Pfam" id="PF00456">
    <property type="entry name" value="Transketolase_N"/>
    <property type="match status" value="1"/>
</dbReference>
<dbReference type="FunFam" id="3.40.50.970:FF:000009">
    <property type="entry name" value="Pyruvate dehydrogenase E1 component"/>
    <property type="match status" value="1"/>
</dbReference>
<dbReference type="EMBL" id="AP024145">
    <property type="protein sequence ID" value="BCM82039.1"/>
    <property type="molecule type" value="Genomic_DNA"/>
</dbReference>